<dbReference type="AlphaFoldDB" id="A0A9X2DMR3"/>
<name>A0A9X2DMR3_9BACI</name>
<comment type="caution">
    <text evidence="1">The sequence shown here is derived from an EMBL/GenBank/DDBJ whole genome shotgun (WGS) entry which is preliminary data.</text>
</comment>
<reference evidence="1" key="1">
    <citation type="submission" date="2022-05" db="EMBL/GenBank/DDBJ databases">
        <title>Comparative Genomics of Spacecraft Associated Microbes.</title>
        <authorList>
            <person name="Tran M.T."/>
            <person name="Wright A."/>
            <person name="Seuylemezian A."/>
            <person name="Eisen J."/>
            <person name="Coil D."/>
        </authorList>
    </citation>
    <scope>NUCLEOTIDE SEQUENCE</scope>
    <source>
        <strain evidence="1">214.1.1</strain>
    </source>
</reference>
<dbReference type="InterPro" id="IPR029064">
    <property type="entry name" value="Ribosomal_eL30-like_sf"/>
</dbReference>
<sequence length="137" mass="15710">MEQKMKEVIDRALYGAPEIKPEERNLFLSTLLERIHLALTKKQVINKGMYKEAVELMKTKRNLHLYLNGNLGYTHFSNYIKEAGAHGVSFTFVTPKKLTPFGLIVANQTEAIETKQLFIKDELFELDMEESGADFLS</sequence>
<organism evidence="1 2">
    <name type="scientific">Halalkalibacter oceani</name>
    <dbReference type="NCBI Taxonomy" id="1653776"/>
    <lineage>
        <taxon>Bacteria</taxon>
        <taxon>Bacillati</taxon>
        <taxon>Bacillota</taxon>
        <taxon>Bacilli</taxon>
        <taxon>Bacillales</taxon>
        <taxon>Bacillaceae</taxon>
        <taxon>Halalkalibacter</taxon>
    </lineage>
</organism>
<gene>
    <name evidence="1" type="ORF">M3202_02315</name>
</gene>
<dbReference type="Gene3D" id="3.30.1330.30">
    <property type="match status" value="1"/>
</dbReference>
<dbReference type="SUPFAM" id="SSF160515">
    <property type="entry name" value="YueI-like"/>
    <property type="match status" value="1"/>
</dbReference>
<proteinExistence type="predicted"/>
<dbReference type="Pfam" id="PF07997">
    <property type="entry name" value="DUF1694"/>
    <property type="match status" value="1"/>
</dbReference>
<keyword evidence="2" id="KW-1185">Reference proteome</keyword>
<dbReference type="RefSeq" id="WP_251221744.1">
    <property type="nucleotide sequence ID" value="NZ_JAMBOL010000001.1"/>
</dbReference>
<evidence type="ECO:0000313" key="2">
    <source>
        <dbReference type="Proteomes" id="UP001139179"/>
    </source>
</evidence>
<accession>A0A9X2DMR3</accession>
<dbReference type="EMBL" id="JAMBOL010000001">
    <property type="protein sequence ID" value="MCM3712900.1"/>
    <property type="molecule type" value="Genomic_DNA"/>
</dbReference>
<evidence type="ECO:0000313" key="1">
    <source>
        <dbReference type="EMBL" id="MCM3712900.1"/>
    </source>
</evidence>
<protein>
    <submittedName>
        <fullName evidence="1">YueI family protein</fullName>
    </submittedName>
</protein>
<dbReference type="InterPro" id="IPR012543">
    <property type="entry name" value="DUF1694"/>
</dbReference>
<dbReference type="Proteomes" id="UP001139179">
    <property type="component" value="Unassembled WGS sequence"/>
</dbReference>